<evidence type="ECO:0000256" key="2">
    <source>
        <dbReference type="SAM" id="MobiDB-lite"/>
    </source>
</evidence>
<feature type="region of interest" description="Disordered" evidence="2">
    <location>
        <begin position="219"/>
        <end position="242"/>
    </location>
</feature>
<keyword evidence="4" id="KW-1185">Reference proteome</keyword>
<feature type="coiled-coil region" evidence="1">
    <location>
        <begin position="10"/>
        <end position="37"/>
    </location>
</feature>
<dbReference type="Proteomes" id="UP001362999">
    <property type="component" value="Unassembled WGS sequence"/>
</dbReference>
<protein>
    <submittedName>
        <fullName evidence="3">Uncharacterized protein</fullName>
    </submittedName>
</protein>
<feature type="region of interest" description="Disordered" evidence="2">
    <location>
        <begin position="39"/>
        <end position="75"/>
    </location>
</feature>
<dbReference type="AlphaFoldDB" id="A0AAW0AW31"/>
<name>A0AAW0AW31_9AGAR</name>
<feature type="compositionally biased region" description="Gly residues" evidence="2">
    <location>
        <begin position="226"/>
        <end position="242"/>
    </location>
</feature>
<organism evidence="3 4">
    <name type="scientific">Favolaschia claudopus</name>
    <dbReference type="NCBI Taxonomy" id="2862362"/>
    <lineage>
        <taxon>Eukaryota</taxon>
        <taxon>Fungi</taxon>
        <taxon>Dikarya</taxon>
        <taxon>Basidiomycota</taxon>
        <taxon>Agaricomycotina</taxon>
        <taxon>Agaricomycetes</taxon>
        <taxon>Agaricomycetidae</taxon>
        <taxon>Agaricales</taxon>
        <taxon>Marasmiineae</taxon>
        <taxon>Mycenaceae</taxon>
        <taxon>Favolaschia</taxon>
    </lineage>
</organism>
<gene>
    <name evidence="3" type="ORF">R3P38DRAFT_3361311</name>
</gene>
<reference evidence="3 4" key="1">
    <citation type="journal article" date="2024" name="J Genomics">
        <title>Draft genome sequencing and assembly of Favolaschia claudopus CIRM-BRFM 2984 isolated from oak limbs.</title>
        <authorList>
            <person name="Navarro D."/>
            <person name="Drula E."/>
            <person name="Chaduli D."/>
            <person name="Cazenave R."/>
            <person name="Ahrendt S."/>
            <person name="Wang J."/>
            <person name="Lipzen A."/>
            <person name="Daum C."/>
            <person name="Barry K."/>
            <person name="Grigoriev I.V."/>
            <person name="Favel A."/>
            <person name="Rosso M.N."/>
            <person name="Martin F."/>
        </authorList>
    </citation>
    <scope>NUCLEOTIDE SEQUENCE [LARGE SCALE GENOMIC DNA]</scope>
    <source>
        <strain evidence="3 4">CIRM-BRFM 2984</strain>
    </source>
</reference>
<sequence>MKDDPEMKVLLAAQSKLELEEKENIRLNARIVALKKLVKDHRQRASNEPHSNDAAPQIEEPKVASASSKSQRELEDGINTEIEEIGVKIAKLQEALNRLSESVSYSPYTTRELTSLSTSMVANKAGFCLLVFPDAIQGRKAVAQVQGDAPISTPNSSQNFTLSAKTVPWNVLSSPEFTPTRSLRVVFPFWDIGYSRPECHLITDATRVPVPQSLLHPVCTSENTPTGGGGAAGVGTGIDGGY</sequence>
<evidence type="ECO:0000313" key="3">
    <source>
        <dbReference type="EMBL" id="KAK7016661.1"/>
    </source>
</evidence>
<keyword evidence="1" id="KW-0175">Coiled coil</keyword>
<comment type="caution">
    <text evidence="3">The sequence shown here is derived from an EMBL/GenBank/DDBJ whole genome shotgun (WGS) entry which is preliminary data.</text>
</comment>
<accession>A0AAW0AW31</accession>
<dbReference type="EMBL" id="JAWWNJ010000050">
    <property type="protein sequence ID" value="KAK7016661.1"/>
    <property type="molecule type" value="Genomic_DNA"/>
</dbReference>
<evidence type="ECO:0000313" key="4">
    <source>
        <dbReference type="Proteomes" id="UP001362999"/>
    </source>
</evidence>
<proteinExistence type="predicted"/>
<evidence type="ECO:0000256" key="1">
    <source>
        <dbReference type="SAM" id="Coils"/>
    </source>
</evidence>